<protein>
    <submittedName>
        <fullName evidence="3">Uncharacterized protein</fullName>
    </submittedName>
</protein>
<dbReference type="GO" id="GO:0016020">
    <property type="term" value="C:membrane"/>
    <property type="evidence" value="ECO:0007669"/>
    <property type="project" value="InterPro"/>
</dbReference>
<dbReference type="RefSeq" id="WP_136561096.1">
    <property type="nucleotide sequence ID" value="NZ_BAABLS010000002.1"/>
</dbReference>
<dbReference type="InterPro" id="IPR011050">
    <property type="entry name" value="Pectin_lyase_fold/virulence"/>
</dbReference>
<sequence>MPVRSSRSPQPRHRHGRPRRRRTTLLAAAALALSSSLGGVLAASPARAAGPWFVAPGGSNAASCLSAAAPCATITGALAKAGFQAGDTINVAPGTYADRPFVTKPARIIGTGGGATLVGSSSTTAGWALAVQVAGTLELQNLTLTGGSYQTGGALPIVVGNVRATDVSITNSTSTAGGGALLWPSTGASLTMTRGQISGNRATATGANLGWGGGVYVGAGTTLTLDDVDVRNNVADGAGKALGLGGGVFSIGTAVVRNSELRDNDATGPGVTSYGGGIYHNGTALTLADNDFVSNTAAIGGGLASGQPVTGTGLDFDANTALAGGGIYPAAGLTLTGGSMTGNTATSNYGGAIYAPATATVPTAVTLDDVELTGNSAPAAGGALYTTANVTTTIRNSTLSDNTSQSGAGVFNAGAITVRDSEISGNDASYQGGGLTNGSTVATDTPTATLVDTVVTGNSAAFVGGGLQNLTKGTLSVTGGRVDGNSALAGGGLIVGDGATATISRSSVSGNTATSLGGGGVFNSGNLAIDRTTLDANKAFTVNGLGGAIYSGSNTAGVTTTLQVDASTLSHNQAHGGSALLVQSGASVTANTATISRSTVTGNASASQDGAIKQVGRPVTITDSTITGNAAAAGGAGALAVTAPGGGGVSGTVFAGNTPKACSGPVIANAGLHAAPGDAGCGVAPSTEPKLGALADNGGPTRTQLPSAASPLLDRLTCAAGTDQRGTARPQGAKCDIGAVERVQAAPTVEAPTHVDLTVGSPANPAATATTTGSPQPTLAATGVPAGLTFTDNGDGTGTLAGTPAAGTGGVHTVTVTASNEAGQAGAEIEVEIAEAPSLSGPSASTYTVGEPGGPDVFEQTGGHPVATLSTDSDLPAGVELTDNGDGTATLAGTPAPTTGGEYDITVTGSNGTAPDATWPFALTVNEAPYLGAPAVATARVGTAGSIDLGVGGFPAPVVTATGLPSGLGIEGGAITGTPEPGTGGVHEVALSATNGIGDDASAHTTLTVEEATAVAGPAAVRFVSGRADSVTYAASGFPVAALSVVGPLPAGITFTDNGDGTATLAGTTTVVGTRTVTVRATNGVGMPAELEVQVTVVPPVQILTTSLPDAAVATAYDVPLAFEGGDAPYAFSLAAGSLPAGLQLTADGRVVGTPTGNPGTATFTVKVTDGGTPHSSDTQVLSLTVGKGATSLVGSPVVYVSGVLLNRELTAMLTGGFPAVPVSGATVTFRATNTLLNDPVVCTATSDANGLVRCRPNDAGVINLLLASSVKVSYAGSTRWQPSSTVAPKRLL</sequence>
<dbReference type="InterPro" id="IPR006626">
    <property type="entry name" value="PbH1"/>
</dbReference>
<accession>A0A4S8NPK8</accession>
<dbReference type="Gene3D" id="2.60.40.10">
    <property type="entry name" value="Immunoglobulins"/>
    <property type="match status" value="4"/>
</dbReference>
<evidence type="ECO:0000256" key="2">
    <source>
        <dbReference type="SAM" id="SignalP"/>
    </source>
</evidence>
<dbReference type="GO" id="GO:0005509">
    <property type="term" value="F:calcium ion binding"/>
    <property type="evidence" value="ECO:0007669"/>
    <property type="project" value="InterPro"/>
</dbReference>
<feature type="compositionally biased region" description="Basic residues" evidence="1">
    <location>
        <begin position="10"/>
        <end position="21"/>
    </location>
</feature>
<dbReference type="PANTHER" id="PTHR11319:SF35">
    <property type="entry name" value="OUTER MEMBRANE PROTEIN PMPC-RELATED"/>
    <property type="match status" value="1"/>
</dbReference>
<dbReference type="EMBL" id="STGW01000001">
    <property type="protein sequence ID" value="THV18381.1"/>
    <property type="molecule type" value="Genomic_DNA"/>
</dbReference>
<gene>
    <name evidence="3" type="ORF">E9934_01755</name>
</gene>
<feature type="compositionally biased region" description="Low complexity" evidence="1">
    <location>
        <begin position="885"/>
        <end position="901"/>
    </location>
</feature>
<dbReference type="PROSITE" id="PS51318">
    <property type="entry name" value="TAT"/>
    <property type="match status" value="1"/>
</dbReference>
<evidence type="ECO:0000313" key="4">
    <source>
        <dbReference type="Proteomes" id="UP000307087"/>
    </source>
</evidence>
<evidence type="ECO:0000313" key="3">
    <source>
        <dbReference type="EMBL" id="THV18381.1"/>
    </source>
</evidence>
<name>A0A4S8NPK8_9ACTN</name>
<feature type="region of interest" description="Disordered" evidence="1">
    <location>
        <begin position="837"/>
        <end position="903"/>
    </location>
</feature>
<dbReference type="InterPro" id="IPR012334">
    <property type="entry name" value="Pectin_lyas_fold"/>
</dbReference>
<reference evidence="3 4" key="1">
    <citation type="journal article" date="2009" name="Int. J. Syst. Evol. Microbiol.">
        <title>Nocardioides caeni sp. nov., isolated from wastewater.</title>
        <authorList>
            <person name="Yoon J.H."/>
            <person name="Kang S.J."/>
            <person name="Park S."/>
            <person name="Kim W."/>
            <person name="Oh T.K."/>
        </authorList>
    </citation>
    <scope>NUCLEOTIDE SEQUENCE [LARGE SCALE GENOMIC DNA]</scope>
    <source>
        <strain evidence="3 4">DSM 23134</strain>
    </source>
</reference>
<feature type="region of interest" description="Disordered" evidence="1">
    <location>
        <begin position="755"/>
        <end position="778"/>
    </location>
</feature>
<dbReference type="InterPro" id="IPR015919">
    <property type="entry name" value="Cadherin-like_sf"/>
</dbReference>
<dbReference type="InterPro" id="IPR013783">
    <property type="entry name" value="Ig-like_fold"/>
</dbReference>
<dbReference type="SMART" id="SM00710">
    <property type="entry name" value="PbH1"/>
    <property type="match status" value="10"/>
</dbReference>
<dbReference type="Proteomes" id="UP000307087">
    <property type="component" value="Unassembled WGS sequence"/>
</dbReference>
<organism evidence="3 4">
    <name type="scientific">Nocardioides caeni</name>
    <dbReference type="NCBI Taxonomy" id="574700"/>
    <lineage>
        <taxon>Bacteria</taxon>
        <taxon>Bacillati</taxon>
        <taxon>Actinomycetota</taxon>
        <taxon>Actinomycetes</taxon>
        <taxon>Propionibacteriales</taxon>
        <taxon>Nocardioidaceae</taxon>
        <taxon>Nocardioides</taxon>
    </lineage>
</organism>
<dbReference type="GO" id="GO:0005975">
    <property type="term" value="P:carbohydrate metabolic process"/>
    <property type="evidence" value="ECO:0007669"/>
    <property type="project" value="UniProtKB-ARBA"/>
</dbReference>
<evidence type="ECO:0000256" key="1">
    <source>
        <dbReference type="SAM" id="MobiDB-lite"/>
    </source>
</evidence>
<dbReference type="NCBIfam" id="NF041518">
    <property type="entry name" value="choice_anch_Q"/>
    <property type="match status" value="1"/>
</dbReference>
<dbReference type="PANTHER" id="PTHR11319">
    <property type="entry name" value="G PROTEIN-COUPLED RECEPTOR-RELATED"/>
    <property type="match status" value="1"/>
</dbReference>
<dbReference type="OrthoDB" id="3801057at2"/>
<dbReference type="SUPFAM" id="SSF51126">
    <property type="entry name" value="Pectin lyase-like"/>
    <property type="match status" value="2"/>
</dbReference>
<feature type="signal peptide" evidence="2">
    <location>
        <begin position="1"/>
        <end position="42"/>
    </location>
</feature>
<dbReference type="Pfam" id="PF05345">
    <property type="entry name" value="He_PIG"/>
    <property type="match status" value="3"/>
</dbReference>
<dbReference type="SUPFAM" id="SSF49313">
    <property type="entry name" value="Cadherin-like"/>
    <property type="match status" value="3"/>
</dbReference>
<dbReference type="InterPro" id="IPR059226">
    <property type="entry name" value="Choice_anch_Q_dom"/>
</dbReference>
<comment type="caution">
    <text evidence="3">The sequence shown here is derived from an EMBL/GenBank/DDBJ whole genome shotgun (WGS) entry which is preliminary data.</text>
</comment>
<dbReference type="InterPro" id="IPR006311">
    <property type="entry name" value="TAT_signal"/>
</dbReference>
<feature type="compositionally biased region" description="Low complexity" evidence="1">
    <location>
        <begin position="762"/>
        <end position="778"/>
    </location>
</feature>
<keyword evidence="4" id="KW-1185">Reference proteome</keyword>
<feature type="chain" id="PRO_5039124916" evidence="2">
    <location>
        <begin position="43"/>
        <end position="1293"/>
    </location>
</feature>
<keyword evidence="2" id="KW-0732">Signal</keyword>
<feature type="region of interest" description="Disordered" evidence="1">
    <location>
        <begin position="1"/>
        <end position="21"/>
    </location>
</feature>
<dbReference type="Gene3D" id="2.160.20.10">
    <property type="entry name" value="Single-stranded right-handed beta-helix, Pectin lyase-like"/>
    <property type="match status" value="1"/>
</dbReference>
<proteinExistence type="predicted"/>